<accession>F2TW13</accession>
<dbReference type="OrthoDB" id="27823at2759"/>
<sequence>MADGDEDAGWGFVVAHHDFPAQEKGDLKLTQGDVVRVLQATNDEWLEGVLGDNQGIFPLNFVNRTDPPNNGRAEATESHTAAAASSDLSFRAGDTIDLLQRPSATHYRGRLHSKEGLVPTSKIRVTTALVPYAIASFDFDEGQAGDLELRIGDNIVLLKQVNDEWLQGYSRRTHKKGMFPAAFVDVKVTLDEASVMHVKTAPPPARKASLGKHPAPSKPPPPATTPPARSLPPPRKSPKATQRRQSSTKTSPSSSRPKGAAVALYDYTSTEQGDLQFHAHDEIVLLKQVNPEWYEGFVRTQPAVKGIFPANFVHVTKEIPPSPAPSPQQARAPAPAAKAKPPPPKPQPQPQPRQSAAPPAKPYAPPPKRASATPSSTSAQAPTATASTTTATPAPKPKPIPKPKAKPKPTPKPPPPAPAAKTAAPPPATAVTTARTTTTTTTAPAAPAAPAMSAAATAEQERRKPSPRPPPSSNHPRHGSPDLKPMRAAPTPTRNAPRPPQATAAPAKKAVPSVCRPPGAVPLRRAPSTRPAAETVQQRRLSMGKPEKPQTKPRQTHTQAPAKPAPRPRPQPKPRAERPVRPRSRVLSMSIQDQSAKQLSSVHEEPEETLEEQIARLEALHDEALDREIGFETLLSVMTDLDDDQRQEKEEQLEAARREVADLEEQLNTLYAQRGDVNEEESDMSLSESQILPNGRDLGSVKQAISELNARIEELEQELADEKKQAKAAQKLADLASLDTATAKMDVSQVQAEAQRHQQLIQTKELFISSLQAEREGLIAQIPEHLRQRDSMLVREVEMLEQVAATEAEQHELQEKKAKKRANVSKELVETEEEYLDNLLLCKQAYLDPATGLPSKTGFDVAILFGNLEEVIDVVQAFCLRLKREHEKPVEQQEFGRAFWYVGAEFLTLMDGDHHGRMTHDTGDLTPQDTVPEAIGMAVVVWTFEAESEIEVSCDENEEVEVLSYEDPDGNSEWVLIRRSTGEEGYVAANFLQFDS</sequence>
<protein>
    <recommendedName>
        <fullName evidence="9">SH3 domain-containing protein</fullName>
    </recommendedName>
</protein>
<name>F2TW13_SALR5</name>
<feature type="compositionally biased region" description="Basic residues" evidence="4">
    <location>
        <begin position="399"/>
        <end position="409"/>
    </location>
</feature>
<feature type="compositionally biased region" description="Pro residues" evidence="4">
    <location>
        <begin position="359"/>
        <end position="368"/>
    </location>
</feature>
<evidence type="ECO:0000313" key="8">
    <source>
        <dbReference type="Proteomes" id="UP000007799"/>
    </source>
</evidence>
<feature type="compositionally biased region" description="Pro residues" evidence="4">
    <location>
        <begin position="340"/>
        <end position="351"/>
    </location>
</feature>
<dbReference type="Gene3D" id="1.20.900.10">
    <property type="entry name" value="Dbl homology (DH) domain"/>
    <property type="match status" value="1"/>
</dbReference>
<evidence type="ECO:0000259" key="6">
    <source>
        <dbReference type="PROSITE" id="PS50010"/>
    </source>
</evidence>
<feature type="domain" description="SH3" evidence="5">
    <location>
        <begin position="128"/>
        <end position="189"/>
    </location>
</feature>
<dbReference type="PROSITE" id="PS50002">
    <property type="entry name" value="SH3"/>
    <property type="match status" value="4"/>
</dbReference>
<feature type="domain" description="SH3" evidence="5">
    <location>
        <begin position="933"/>
        <end position="996"/>
    </location>
</feature>
<dbReference type="EMBL" id="GL832955">
    <property type="protein sequence ID" value="EGD72259.1"/>
    <property type="molecule type" value="Genomic_DNA"/>
</dbReference>
<dbReference type="Gene3D" id="2.30.30.40">
    <property type="entry name" value="SH3 Domains"/>
    <property type="match status" value="5"/>
</dbReference>
<feature type="compositionally biased region" description="Pro residues" evidence="4">
    <location>
        <begin position="216"/>
        <end position="235"/>
    </location>
</feature>
<evidence type="ECO:0000256" key="4">
    <source>
        <dbReference type="SAM" id="MobiDB-lite"/>
    </source>
</evidence>
<dbReference type="InterPro" id="IPR051492">
    <property type="entry name" value="Dynamin-Rho_GEF"/>
</dbReference>
<feature type="compositionally biased region" description="Low complexity" evidence="4">
    <location>
        <begin position="369"/>
        <end position="393"/>
    </location>
</feature>
<feature type="region of interest" description="Disordered" evidence="4">
    <location>
        <begin position="201"/>
        <end position="260"/>
    </location>
</feature>
<feature type="compositionally biased region" description="Low complexity" evidence="4">
    <location>
        <begin position="429"/>
        <end position="458"/>
    </location>
</feature>
<dbReference type="PANTHER" id="PTHR22834">
    <property type="entry name" value="NUCLEAR FUSION PROTEIN FUS2"/>
    <property type="match status" value="1"/>
</dbReference>
<feature type="compositionally biased region" description="Pro residues" evidence="4">
    <location>
        <begin position="563"/>
        <end position="573"/>
    </location>
</feature>
<dbReference type="AlphaFoldDB" id="F2TW13"/>
<feature type="compositionally biased region" description="Pro residues" evidence="4">
    <location>
        <begin position="410"/>
        <end position="428"/>
    </location>
</feature>
<dbReference type="GeneID" id="16067626"/>
<dbReference type="InterPro" id="IPR036028">
    <property type="entry name" value="SH3-like_dom_sf"/>
</dbReference>
<feature type="compositionally biased region" description="Low complexity" evidence="4">
    <location>
        <begin position="486"/>
        <end position="507"/>
    </location>
</feature>
<feature type="region of interest" description="Disordered" evidence="4">
    <location>
        <begin position="318"/>
        <end position="610"/>
    </location>
</feature>
<dbReference type="eggNOG" id="KOG2199">
    <property type="taxonomic scope" value="Eukaryota"/>
</dbReference>
<keyword evidence="8" id="KW-1185">Reference proteome</keyword>
<dbReference type="SUPFAM" id="SSF48065">
    <property type="entry name" value="DBL homology domain (DH-domain)"/>
    <property type="match status" value="1"/>
</dbReference>
<reference evidence="7" key="1">
    <citation type="submission" date="2009-08" db="EMBL/GenBank/DDBJ databases">
        <title>Annotation of Salpingoeca rosetta.</title>
        <authorList>
            <consortium name="The Broad Institute Genome Sequencing Platform"/>
            <person name="Russ C."/>
            <person name="Cuomo C."/>
            <person name="Burger G."/>
            <person name="Gray M.W."/>
            <person name="Holland P.W.H."/>
            <person name="King N."/>
            <person name="Lang F.B.F."/>
            <person name="Roger A.J."/>
            <person name="Ruiz-Trillo I."/>
            <person name="Young S.K."/>
            <person name="Zeng Q."/>
            <person name="Gargeya S."/>
            <person name="Alvarado L."/>
            <person name="Berlin A."/>
            <person name="Chapman S.B."/>
            <person name="Chen Z."/>
            <person name="Freedman E."/>
            <person name="Gellesch M."/>
            <person name="Goldberg J."/>
            <person name="Griggs A."/>
            <person name="Gujja S."/>
            <person name="Heilman E."/>
            <person name="Heiman D."/>
            <person name="Howarth C."/>
            <person name="Mehta T."/>
            <person name="Neiman D."/>
            <person name="Pearson M."/>
            <person name="Roberts A."/>
            <person name="Saif S."/>
            <person name="Shea T."/>
            <person name="Shenoy N."/>
            <person name="Sisk P."/>
            <person name="Stolte C."/>
            <person name="Sykes S."/>
            <person name="White J."/>
            <person name="Yandava C."/>
            <person name="Haas B."/>
            <person name="Nusbaum C."/>
            <person name="Birren B."/>
        </authorList>
    </citation>
    <scope>NUCLEOTIDE SEQUENCE [LARGE SCALE GENOMIC DNA]</scope>
    <source>
        <strain evidence="7">ATCC 50818</strain>
    </source>
</reference>
<dbReference type="Pfam" id="PF00621">
    <property type="entry name" value="RhoGEF"/>
    <property type="match status" value="1"/>
</dbReference>
<feature type="coiled-coil region" evidence="3">
    <location>
        <begin position="803"/>
        <end position="834"/>
    </location>
</feature>
<gene>
    <name evidence="7" type="ORF">PTSG_00279</name>
</gene>
<evidence type="ECO:0000256" key="1">
    <source>
        <dbReference type="ARBA" id="ARBA00022443"/>
    </source>
</evidence>
<feature type="domain" description="SH3" evidence="5">
    <location>
        <begin position="8"/>
        <end position="67"/>
    </location>
</feature>
<dbReference type="CDD" id="cd00174">
    <property type="entry name" value="SH3"/>
    <property type="match status" value="4"/>
</dbReference>
<feature type="domain" description="SH3" evidence="5">
    <location>
        <begin position="256"/>
        <end position="318"/>
    </location>
</feature>
<dbReference type="GO" id="GO:0005737">
    <property type="term" value="C:cytoplasm"/>
    <property type="evidence" value="ECO:0007669"/>
    <property type="project" value="TreeGrafter"/>
</dbReference>
<feature type="compositionally biased region" description="Low complexity" evidence="4">
    <location>
        <begin position="327"/>
        <end position="339"/>
    </location>
</feature>
<keyword evidence="1 2" id="KW-0728">SH3 domain</keyword>
<feature type="compositionally biased region" description="Low complexity" evidence="4">
    <location>
        <begin position="243"/>
        <end position="258"/>
    </location>
</feature>
<feature type="compositionally biased region" description="Polar residues" evidence="4">
    <location>
        <begin position="587"/>
        <end position="601"/>
    </location>
</feature>
<dbReference type="eggNOG" id="KOG4225">
    <property type="taxonomic scope" value="Eukaryota"/>
</dbReference>
<dbReference type="SUPFAM" id="SSF50044">
    <property type="entry name" value="SH3-domain"/>
    <property type="match status" value="5"/>
</dbReference>
<dbReference type="PANTHER" id="PTHR22834:SF20">
    <property type="entry name" value="SH3 DOMAIN-CONTAINING PROTEIN"/>
    <property type="match status" value="1"/>
</dbReference>
<evidence type="ECO:0000259" key="5">
    <source>
        <dbReference type="PROSITE" id="PS50002"/>
    </source>
</evidence>
<proteinExistence type="predicted"/>
<keyword evidence="3" id="KW-0175">Coiled coil</keyword>
<dbReference type="InterPro" id="IPR000219">
    <property type="entry name" value="DH_dom"/>
</dbReference>
<dbReference type="KEGG" id="sre:PTSG_00279"/>
<feature type="region of interest" description="Disordered" evidence="4">
    <location>
        <begin position="674"/>
        <end position="693"/>
    </location>
</feature>
<feature type="domain" description="DH" evidence="6">
    <location>
        <begin position="820"/>
        <end position="899"/>
    </location>
</feature>
<organism evidence="8">
    <name type="scientific">Salpingoeca rosetta (strain ATCC 50818 / BSB-021)</name>
    <dbReference type="NCBI Taxonomy" id="946362"/>
    <lineage>
        <taxon>Eukaryota</taxon>
        <taxon>Choanoflagellata</taxon>
        <taxon>Craspedida</taxon>
        <taxon>Salpingoecidae</taxon>
        <taxon>Salpingoeca</taxon>
    </lineage>
</organism>
<dbReference type="Pfam" id="PF00018">
    <property type="entry name" value="SH3_1"/>
    <property type="match status" value="3"/>
</dbReference>
<dbReference type="InParanoid" id="F2TW13"/>
<dbReference type="Proteomes" id="UP000007799">
    <property type="component" value="Unassembled WGS sequence"/>
</dbReference>
<dbReference type="PRINTS" id="PR00499">
    <property type="entry name" value="P67PHOX"/>
</dbReference>
<dbReference type="STRING" id="946362.F2TW13"/>
<dbReference type="GO" id="GO:0005085">
    <property type="term" value="F:guanyl-nucleotide exchange factor activity"/>
    <property type="evidence" value="ECO:0007669"/>
    <property type="project" value="InterPro"/>
</dbReference>
<dbReference type="SMART" id="SM00326">
    <property type="entry name" value="SH3"/>
    <property type="match status" value="5"/>
</dbReference>
<dbReference type="OMA" id="AKEWASM"/>
<evidence type="ECO:0000256" key="2">
    <source>
        <dbReference type="PROSITE-ProRule" id="PRU00192"/>
    </source>
</evidence>
<dbReference type="InterPro" id="IPR001452">
    <property type="entry name" value="SH3_domain"/>
</dbReference>
<evidence type="ECO:0008006" key="9">
    <source>
        <dbReference type="Google" id="ProtNLM"/>
    </source>
</evidence>
<dbReference type="InterPro" id="IPR035899">
    <property type="entry name" value="DBL_dom_sf"/>
</dbReference>
<dbReference type="RefSeq" id="XP_004998830.1">
    <property type="nucleotide sequence ID" value="XM_004998773.1"/>
</dbReference>
<evidence type="ECO:0000256" key="3">
    <source>
        <dbReference type="SAM" id="Coils"/>
    </source>
</evidence>
<evidence type="ECO:0000313" key="7">
    <source>
        <dbReference type="EMBL" id="EGD72259.1"/>
    </source>
</evidence>
<dbReference type="PROSITE" id="PS50010">
    <property type="entry name" value="DH_2"/>
    <property type="match status" value="1"/>
</dbReference>